<evidence type="ECO:0000256" key="5">
    <source>
        <dbReference type="ARBA" id="ARBA00023163"/>
    </source>
</evidence>
<evidence type="ECO:0000313" key="11">
    <source>
        <dbReference type="Proteomes" id="UP000826271"/>
    </source>
</evidence>
<feature type="domain" description="HTH myb-type" evidence="9">
    <location>
        <begin position="1"/>
        <end position="45"/>
    </location>
</feature>
<dbReference type="SMART" id="SM00717">
    <property type="entry name" value="SANT"/>
    <property type="match status" value="1"/>
</dbReference>
<proteinExistence type="predicted"/>
<dbReference type="Gene3D" id="1.10.10.60">
    <property type="entry name" value="Homeodomain-like"/>
    <property type="match status" value="1"/>
</dbReference>
<dbReference type="FunFam" id="1.10.10.60:FF:000394">
    <property type="entry name" value="MYB transcription factor"/>
    <property type="match status" value="1"/>
</dbReference>
<name>A0AAV6W2K8_9LAMI</name>
<dbReference type="GO" id="GO:0000976">
    <property type="term" value="F:transcription cis-regulatory region binding"/>
    <property type="evidence" value="ECO:0007669"/>
    <property type="project" value="UniProtKB-ARBA"/>
</dbReference>
<evidence type="ECO:0000256" key="2">
    <source>
        <dbReference type="ARBA" id="ARBA00022737"/>
    </source>
</evidence>
<dbReference type="InterPro" id="IPR001005">
    <property type="entry name" value="SANT/Myb"/>
</dbReference>
<dbReference type="InterPro" id="IPR017930">
    <property type="entry name" value="Myb_dom"/>
</dbReference>
<keyword evidence="4" id="KW-0238">DNA-binding</keyword>
<dbReference type="AlphaFoldDB" id="A0AAV6W2K8"/>
<evidence type="ECO:0000256" key="4">
    <source>
        <dbReference type="ARBA" id="ARBA00023125"/>
    </source>
</evidence>
<dbReference type="PROSITE" id="PS50090">
    <property type="entry name" value="MYB_LIKE"/>
    <property type="match status" value="1"/>
</dbReference>
<evidence type="ECO:0000256" key="7">
    <source>
        <dbReference type="SAM" id="MobiDB-lite"/>
    </source>
</evidence>
<feature type="compositionally biased region" description="Basic and acidic residues" evidence="7">
    <location>
        <begin position="53"/>
        <end position="69"/>
    </location>
</feature>
<dbReference type="EMBL" id="WHWC01000019">
    <property type="protein sequence ID" value="KAG8363978.1"/>
    <property type="molecule type" value="Genomic_DNA"/>
</dbReference>
<dbReference type="PANTHER" id="PTHR47994:SF5">
    <property type="entry name" value="F14D16.11-RELATED"/>
    <property type="match status" value="1"/>
</dbReference>
<comment type="caution">
    <text evidence="10">The sequence shown here is derived from an EMBL/GenBank/DDBJ whole genome shotgun (WGS) entry which is preliminary data.</text>
</comment>
<protein>
    <submittedName>
        <fullName evidence="10">Uncharacterized protein</fullName>
    </submittedName>
</protein>
<dbReference type="CDD" id="cd00167">
    <property type="entry name" value="SANT"/>
    <property type="match status" value="1"/>
</dbReference>
<keyword evidence="6" id="KW-0539">Nucleus</keyword>
<dbReference type="InterPro" id="IPR009057">
    <property type="entry name" value="Homeodomain-like_sf"/>
</dbReference>
<keyword evidence="5" id="KW-0804">Transcription</keyword>
<evidence type="ECO:0000313" key="10">
    <source>
        <dbReference type="EMBL" id="KAG8363978.1"/>
    </source>
</evidence>
<sequence length="284" mass="32110">MEEENLIIELHAVLGNRWSQIAAQLPGRTDNEIKNLWNSSIKKKLRQKGIDPNTHKPFSETDQNHHEQQKPSPNTKNNNHEKITSQQRPKSSNNSVVSMDDQYPLPNSTHDLSGLFSFQQQLNYGPNIGLSMNPNTNLLFNSSTKPSEMVSDHFNKSSINLFPSDHNNNNPFTVKFQNWDGNSLFENNSFSWDCGKADKEAEADHQIPEDIKWTSTDQYMQNPALNTVHNDKDLYGETKLSSQANYGTQGSLSTGNWHTNQPQSLQGAEIIYSRLSAATFGQFS</sequence>
<organism evidence="10 11">
    <name type="scientific">Buddleja alternifolia</name>
    <dbReference type="NCBI Taxonomy" id="168488"/>
    <lineage>
        <taxon>Eukaryota</taxon>
        <taxon>Viridiplantae</taxon>
        <taxon>Streptophyta</taxon>
        <taxon>Embryophyta</taxon>
        <taxon>Tracheophyta</taxon>
        <taxon>Spermatophyta</taxon>
        <taxon>Magnoliopsida</taxon>
        <taxon>eudicotyledons</taxon>
        <taxon>Gunneridae</taxon>
        <taxon>Pentapetalae</taxon>
        <taxon>asterids</taxon>
        <taxon>lamiids</taxon>
        <taxon>Lamiales</taxon>
        <taxon>Scrophulariaceae</taxon>
        <taxon>Buddlejeae</taxon>
        <taxon>Buddleja</taxon>
    </lineage>
</organism>
<feature type="compositionally biased region" description="Polar residues" evidence="7">
    <location>
        <begin position="84"/>
        <end position="97"/>
    </location>
</feature>
<comment type="subcellular location">
    <subcellularLocation>
        <location evidence="1">Nucleus</location>
    </subcellularLocation>
</comment>
<feature type="region of interest" description="Disordered" evidence="7">
    <location>
        <begin position="44"/>
        <end position="104"/>
    </location>
</feature>
<evidence type="ECO:0000259" key="8">
    <source>
        <dbReference type="PROSITE" id="PS50090"/>
    </source>
</evidence>
<dbReference type="InterPro" id="IPR015495">
    <property type="entry name" value="Myb_TF_plants"/>
</dbReference>
<evidence type="ECO:0000256" key="6">
    <source>
        <dbReference type="ARBA" id="ARBA00023242"/>
    </source>
</evidence>
<dbReference type="PANTHER" id="PTHR47994">
    <property type="entry name" value="F14D16.11-RELATED"/>
    <property type="match status" value="1"/>
</dbReference>
<dbReference type="Pfam" id="PF00249">
    <property type="entry name" value="Myb_DNA-binding"/>
    <property type="match status" value="1"/>
</dbReference>
<dbReference type="GO" id="GO:0005634">
    <property type="term" value="C:nucleus"/>
    <property type="evidence" value="ECO:0007669"/>
    <property type="project" value="UniProtKB-SubCell"/>
</dbReference>
<dbReference type="PROSITE" id="PS51294">
    <property type="entry name" value="HTH_MYB"/>
    <property type="match status" value="1"/>
</dbReference>
<gene>
    <name evidence="10" type="ORF">BUALT_Bualt19G0078600</name>
</gene>
<evidence type="ECO:0000256" key="1">
    <source>
        <dbReference type="ARBA" id="ARBA00004123"/>
    </source>
</evidence>
<keyword evidence="11" id="KW-1185">Reference proteome</keyword>
<keyword evidence="2" id="KW-0677">Repeat</keyword>
<feature type="domain" description="Myb-like" evidence="8">
    <location>
        <begin position="1"/>
        <end position="41"/>
    </location>
</feature>
<evidence type="ECO:0000256" key="3">
    <source>
        <dbReference type="ARBA" id="ARBA00023015"/>
    </source>
</evidence>
<reference evidence="10" key="1">
    <citation type="submission" date="2019-10" db="EMBL/GenBank/DDBJ databases">
        <authorList>
            <person name="Zhang R."/>
            <person name="Pan Y."/>
            <person name="Wang J."/>
            <person name="Ma R."/>
            <person name="Yu S."/>
        </authorList>
    </citation>
    <scope>NUCLEOTIDE SEQUENCE</scope>
    <source>
        <strain evidence="10">LA-IB0</strain>
        <tissue evidence="10">Leaf</tissue>
    </source>
</reference>
<dbReference type="SUPFAM" id="SSF46689">
    <property type="entry name" value="Homeodomain-like"/>
    <property type="match status" value="1"/>
</dbReference>
<keyword evidence="3" id="KW-0805">Transcription regulation</keyword>
<dbReference type="Proteomes" id="UP000826271">
    <property type="component" value="Unassembled WGS sequence"/>
</dbReference>
<evidence type="ECO:0000259" key="9">
    <source>
        <dbReference type="PROSITE" id="PS51294"/>
    </source>
</evidence>
<accession>A0AAV6W2K8</accession>